<reference evidence="10" key="1">
    <citation type="journal article" date="2020" name="Appl. Environ. Microbiol.">
        <title>Diazotrophic Anaeromyxobacter Isolates from Soils.</title>
        <authorList>
            <person name="Masuda Y."/>
            <person name="Yamanaka H."/>
            <person name="Xu Z.X."/>
            <person name="Shiratori Y."/>
            <person name="Aono T."/>
            <person name="Amachi S."/>
            <person name="Senoo K."/>
            <person name="Itoh H."/>
        </authorList>
    </citation>
    <scope>NUCLEOTIDE SEQUENCE [LARGE SCALE GENOMIC DNA]</scope>
    <source>
        <strain evidence="10">R267</strain>
    </source>
</reference>
<evidence type="ECO:0000256" key="7">
    <source>
        <dbReference type="SAM" id="Phobius"/>
    </source>
</evidence>
<comment type="subcellular location">
    <subcellularLocation>
        <location evidence="1">Cell membrane</location>
        <topology evidence="1">Multi-pass membrane protein</topology>
    </subcellularLocation>
    <subcellularLocation>
        <location evidence="6">Membrane</location>
        <topology evidence="6">Multi-pass membrane protein</topology>
    </subcellularLocation>
</comment>
<gene>
    <name evidence="9" type="ORF">AMYX_42730</name>
</gene>
<feature type="transmembrane region" description="Helical" evidence="7">
    <location>
        <begin position="31"/>
        <end position="54"/>
    </location>
</feature>
<dbReference type="EMBL" id="BJTG01000016">
    <property type="protein sequence ID" value="GEJ59532.1"/>
    <property type="molecule type" value="Genomic_DNA"/>
</dbReference>
<keyword evidence="6" id="KW-0813">Transport</keyword>
<dbReference type="Pfam" id="PF01618">
    <property type="entry name" value="MotA_ExbB"/>
    <property type="match status" value="1"/>
</dbReference>
<evidence type="ECO:0000256" key="6">
    <source>
        <dbReference type="RuleBase" id="RU004057"/>
    </source>
</evidence>
<evidence type="ECO:0000313" key="10">
    <source>
        <dbReference type="Proteomes" id="UP000503640"/>
    </source>
</evidence>
<dbReference type="AlphaFoldDB" id="A0A7I9VSX2"/>
<evidence type="ECO:0000256" key="2">
    <source>
        <dbReference type="ARBA" id="ARBA00022475"/>
    </source>
</evidence>
<sequence>MSPQLVSALNQLVVSAEPAMSFDLVSMWHTMGFFAKFIACVLGIMSIYSLGVMAERLVTYARASAASRQYAEQLRALLPTRKYSDAVALSKKLKRGHLSKVLGLAIEEYERGVKAIRTRGPEDVGDFDVIAAVNRAIDRSSMRTVADLRRGLGALATVGSTAPFVGLLGTVAGIITAFQAMAATGSGGLGSVSAGIAEALVTTAFGLLVAIPAVMMFNYLTNRVEDMQVDINDSANELVDYFMKEGRSEPTTAAK</sequence>
<keyword evidence="5 7" id="KW-0472">Membrane</keyword>
<evidence type="ECO:0000256" key="3">
    <source>
        <dbReference type="ARBA" id="ARBA00022692"/>
    </source>
</evidence>
<organism evidence="9 10">
    <name type="scientific">Anaeromyxobacter diazotrophicus</name>
    <dbReference type="NCBI Taxonomy" id="2590199"/>
    <lineage>
        <taxon>Bacteria</taxon>
        <taxon>Pseudomonadati</taxon>
        <taxon>Myxococcota</taxon>
        <taxon>Myxococcia</taxon>
        <taxon>Myxococcales</taxon>
        <taxon>Cystobacterineae</taxon>
        <taxon>Anaeromyxobacteraceae</taxon>
        <taxon>Anaeromyxobacter</taxon>
    </lineage>
</organism>
<evidence type="ECO:0000256" key="4">
    <source>
        <dbReference type="ARBA" id="ARBA00022989"/>
    </source>
</evidence>
<dbReference type="InterPro" id="IPR050790">
    <property type="entry name" value="ExbB/TolQ_transport"/>
</dbReference>
<feature type="domain" description="MotA/TolQ/ExbB proton channel" evidence="8">
    <location>
        <begin position="131"/>
        <end position="229"/>
    </location>
</feature>
<dbReference type="PANTHER" id="PTHR30625">
    <property type="entry name" value="PROTEIN TOLQ"/>
    <property type="match status" value="1"/>
</dbReference>
<dbReference type="InterPro" id="IPR002898">
    <property type="entry name" value="MotA_ExbB_proton_chnl"/>
</dbReference>
<feature type="transmembrane region" description="Helical" evidence="7">
    <location>
        <begin position="152"/>
        <end position="179"/>
    </location>
</feature>
<dbReference type="RefSeq" id="WP_176069115.1">
    <property type="nucleotide sequence ID" value="NZ_BJTG01000016.1"/>
</dbReference>
<name>A0A7I9VSX2_9BACT</name>
<accession>A0A7I9VSX2</accession>
<proteinExistence type="inferred from homology"/>
<comment type="caution">
    <text evidence="9">The sequence shown here is derived from an EMBL/GenBank/DDBJ whole genome shotgun (WGS) entry which is preliminary data.</text>
</comment>
<keyword evidence="4 7" id="KW-1133">Transmembrane helix</keyword>
<keyword evidence="10" id="KW-1185">Reference proteome</keyword>
<dbReference type="GO" id="GO:0005886">
    <property type="term" value="C:plasma membrane"/>
    <property type="evidence" value="ECO:0007669"/>
    <property type="project" value="UniProtKB-SubCell"/>
</dbReference>
<keyword evidence="6" id="KW-0653">Protein transport</keyword>
<feature type="transmembrane region" description="Helical" evidence="7">
    <location>
        <begin position="199"/>
        <end position="220"/>
    </location>
</feature>
<evidence type="ECO:0000256" key="5">
    <source>
        <dbReference type="ARBA" id="ARBA00023136"/>
    </source>
</evidence>
<keyword evidence="3 7" id="KW-0812">Transmembrane</keyword>
<dbReference type="PANTHER" id="PTHR30625:SF3">
    <property type="entry name" value="TOL-PAL SYSTEM PROTEIN TOLQ"/>
    <property type="match status" value="1"/>
</dbReference>
<dbReference type="Proteomes" id="UP000503640">
    <property type="component" value="Unassembled WGS sequence"/>
</dbReference>
<evidence type="ECO:0000256" key="1">
    <source>
        <dbReference type="ARBA" id="ARBA00004651"/>
    </source>
</evidence>
<keyword evidence="2" id="KW-1003">Cell membrane</keyword>
<dbReference type="GO" id="GO:0017038">
    <property type="term" value="P:protein import"/>
    <property type="evidence" value="ECO:0007669"/>
    <property type="project" value="TreeGrafter"/>
</dbReference>
<protein>
    <submittedName>
        <fullName evidence="9">Tol-Pal system subunit TolQ</fullName>
    </submittedName>
</protein>
<evidence type="ECO:0000313" key="9">
    <source>
        <dbReference type="EMBL" id="GEJ59532.1"/>
    </source>
</evidence>
<evidence type="ECO:0000259" key="8">
    <source>
        <dbReference type="Pfam" id="PF01618"/>
    </source>
</evidence>
<comment type="similarity">
    <text evidence="6">Belongs to the exbB/tolQ family.</text>
</comment>